<evidence type="ECO:0000313" key="1">
    <source>
        <dbReference type="EMBL" id="OGZ26840.1"/>
    </source>
</evidence>
<protein>
    <recommendedName>
        <fullName evidence="3">DUF192 domain-containing protein</fullName>
    </recommendedName>
</protein>
<evidence type="ECO:0008006" key="3">
    <source>
        <dbReference type="Google" id="ProtNLM"/>
    </source>
</evidence>
<reference evidence="1 2" key="1">
    <citation type="journal article" date="2016" name="Nat. Commun.">
        <title>Thousands of microbial genomes shed light on interconnected biogeochemical processes in an aquifer system.</title>
        <authorList>
            <person name="Anantharaman K."/>
            <person name="Brown C.T."/>
            <person name="Hug L.A."/>
            <person name="Sharon I."/>
            <person name="Castelle C.J."/>
            <person name="Probst A.J."/>
            <person name="Thomas B.C."/>
            <person name="Singh A."/>
            <person name="Wilkins M.J."/>
            <person name="Karaoz U."/>
            <person name="Brodie E.L."/>
            <person name="Williams K.H."/>
            <person name="Hubbard S.S."/>
            <person name="Banfield J.F."/>
        </authorList>
    </citation>
    <scope>NUCLEOTIDE SEQUENCE [LARGE SCALE GENOMIC DNA]</scope>
</reference>
<proteinExistence type="predicted"/>
<dbReference type="InterPro" id="IPR003795">
    <property type="entry name" value="DUF192"/>
</dbReference>
<dbReference type="Proteomes" id="UP000177740">
    <property type="component" value="Unassembled WGS sequence"/>
</dbReference>
<dbReference type="Gene3D" id="2.60.120.1140">
    <property type="entry name" value="Protein of unknown function DUF192"/>
    <property type="match status" value="1"/>
</dbReference>
<dbReference type="PANTHER" id="PTHR37953">
    <property type="entry name" value="UPF0127 PROTEIN MJ1496"/>
    <property type="match status" value="1"/>
</dbReference>
<dbReference type="InterPro" id="IPR038695">
    <property type="entry name" value="Saro_0823-like_sf"/>
</dbReference>
<dbReference type="Pfam" id="PF02643">
    <property type="entry name" value="DUF192"/>
    <property type="match status" value="1"/>
</dbReference>
<dbReference type="EMBL" id="MHMM01000015">
    <property type="protein sequence ID" value="OGZ26840.1"/>
    <property type="molecule type" value="Genomic_DNA"/>
</dbReference>
<evidence type="ECO:0000313" key="2">
    <source>
        <dbReference type="Proteomes" id="UP000177740"/>
    </source>
</evidence>
<sequence length="152" mass="17867">MIRYLLVSLLLSSIIFLFGMIKEKKEVCINEKCFELEVAKTQEEKARGLMFREKLEKGKAMLFPYEEGGIYSFWMKNMNFPLDIIWINKDKKIVYIEENVPPCKTKECPNYRHEGKYILEINAGLSEEYGIRTGDAVDLPHLKGYLNKMEQK</sequence>
<gene>
    <name evidence="1" type="ORF">A2365_01425</name>
</gene>
<accession>A0A1G2ENA9</accession>
<comment type="caution">
    <text evidence="1">The sequence shown here is derived from an EMBL/GenBank/DDBJ whole genome shotgun (WGS) entry which is preliminary data.</text>
</comment>
<organism evidence="1 2">
    <name type="scientific">Candidatus Nealsonbacteria bacterium RIFOXYB1_FULL_40_15</name>
    <dbReference type="NCBI Taxonomy" id="1801677"/>
    <lineage>
        <taxon>Bacteria</taxon>
        <taxon>Candidatus Nealsoniibacteriota</taxon>
    </lineage>
</organism>
<dbReference type="STRING" id="1801677.A2365_01425"/>
<dbReference type="PANTHER" id="PTHR37953:SF1">
    <property type="entry name" value="UPF0127 PROTEIN MJ1496"/>
    <property type="match status" value="1"/>
</dbReference>
<name>A0A1G2ENA9_9BACT</name>
<dbReference type="AlphaFoldDB" id="A0A1G2ENA9"/>